<sequence length="158" mass="17978">MADKRVDAWIPEELKQYLAERAERENRGMNGLLADLIRQEQAREQGSIIEQQSLPIIREIVSSELRQQLAGVRRQLREEIVSEVTDEVKDTSLKHANRLAGLIVRTARDSAIARRLLYVVLAKAYGPDFALKAYEDAREKAGQELAKRPAREKAEDEA</sequence>
<dbReference type="RefSeq" id="WP_129891520.1">
    <property type="nucleotide sequence ID" value="NZ_CP035758.1"/>
</dbReference>
<evidence type="ECO:0000313" key="2">
    <source>
        <dbReference type="Proteomes" id="UP000290365"/>
    </source>
</evidence>
<dbReference type="AlphaFoldDB" id="A0A4P6JZC7"/>
<reference evidence="1 2" key="1">
    <citation type="submission" date="2019-01" db="EMBL/GenBank/DDBJ databases">
        <title>Ktedonosporobacter rubrisoli SCAWS-G2.</title>
        <authorList>
            <person name="Huang Y."/>
            <person name="Yan B."/>
        </authorList>
    </citation>
    <scope>NUCLEOTIDE SEQUENCE [LARGE SCALE GENOMIC DNA]</scope>
    <source>
        <strain evidence="1 2">SCAWS-G2</strain>
    </source>
</reference>
<dbReference type="Proteomes" id="UP000290365">
    <property type="component" value="Chromosome"/>
</dbReference>
<dbReference type="OrthoDB" id="160280at2"/>
<keyword evidence="2" id="KW-1185">Reference proteome</keyword>
<name>A0A4P6JZC7_KTERU</name>
<evidence type="ECO:0000313" key="1">
    <source>
        <dbReference type="EMBL" id="QBD80456.1"/>
    </source>
</evidence>
<accession>A0A4P6JZC7</accession>
<organism evidence="1 2">
    <name type="scientific">Ktedonosporobacter rubrisoli</name>
    <dbReference type="NCBI Taxonomy" id="2509675"/>
    <lineage>
        <taxon>Bacteria</taxon>
        <taxon>Bacillati</taxon>
        <taxon>Chloroflexota</taxon>
        <taxon>Ktedonobacteria</taxon>
        <taxon>Ktedonobacterales</taxon>
        <taxon>Ktedonosporobacteraceae</taxon>
        <taxon>Ktedonosporobacter</taxon>
    </lineage>
</organism>
<proteinExistence type="predicted"/>
<protein>
    <submittedName>
        <fullName evidence="1">Uncharacterized protein</fullName>
    </submittedName>
</protein>
<dbReference type="KEGG" id="kbs:EPA93_32585"/>
<gene>
    <name evidence="1" type="ORF">EPA93_32585</name>
</gene>
<dbReference type="EMBL" id="CP035758">
    <property type="protein sequence ID" value="QBD80456.1"/>
    <property type="molecule type" value="Genomic_DNA"/>
</dbReference>